<protein>
    <recommendedName>
        <fullName evidence="10">Tyrosine--tRNA ligase</fullName>
        <ecNumber evidence="10">6.1.1.1</ecNumber>
    </recommendedName>
    <alternativeName>
        <fullName evidence="10">Tyrosyl-tRNA synthetase</fullName>
        <shortName evidence="10">TyrRS</shortName>
    </alternativeName>
</protein>
<evidence type="ECO:0000256" key="7">
    <source>
        <dbReference type="ARBA" id="ARBA00022917"/>
    </source>
</evidence>
<dbReference type="AlphaFoldDB" id="A0A831SSZ8"/>
<evidence type="ECO:0000256" key="3">
    <source>
        <dbReference type="ARBA" id="ARBA00022598"/>
    </source>
</evidence>
<keyword evidence="4 10" id="KW-0547">Nucleotide-binding</keyword>
<evidence type="ECO:0000259" key="12">
    <source>
        <dbReference type="Pfam" id="PF22421"/>
    </source>
</evidence>
<dbReference type="EMBL" id="DSBW01000055">
    <property type="protein sequence ID" value="HED30538.1"/>
    <property type="molecule type" value="Genomic_DNA"/>
</dbReference>
<evidence type="ECO:0000256" key="8">
    <source>
        <dbReference type="ARBA" id="ARBA00023146"/>
    </source>
</evidence>
<dbReference type="GO" id="GO:0006437">
    <property type="term" value="P:tyrosyl-tRNA aminoacylation"/>
    <property type="evidence" value="ECO:0007669"/>
    <property type="project" value="UniProtKB-UniRule"/>
</dbReference>
<dbReference type="PANTHER" id="PTHR11766">
    <property type="entry name" value="TYROSYL-TRNA SYNTHETASE"/>
    <property type="match status" value="1"/>
</dbReference>
<dbReference type="EC" id="6.1.1.1" evidence="10"/>
<comment type="caution">
    <text evidence="13">The sequence shown here is derived from an EMBL/GenBank/DDBJ whole genome shotgun (WGS) entry which is preliminary data.</text>
</comment>
<dbReference type="GO" id="GO:0005829">
    <property type="term" value="C:cytosol"/>
    <property type="evidence" value="ECO:0007669"/>
    <property type="project" value="TreeGrafter"/>
</dbReference>
<dbReference type="SUPFAM" id="SSF55174">
    <property type="entry name" value="Alpha-L RNA-binding motif"/>
    <property type="match status" value="1"/>
</dbReference>
<dbReference type="PROSITE" id="PS50889">
    <property type="entry name" value="S4"/>
    <property type="match status" value="1"/>
</dbReference>
<comment type="subunit">
    <text evidence="1 10">Homodimer.</text>
</comment>
<dbReference type="Pfam" id="PF22421">
    <property type="entry name" value="SYY_C-terminal"/>
    <property type="match status" value="1"/>
</dbReference>
<dbReference type="CDD" id="cd00165">
    <property type="entry name" value="S4"/>
    <property type="match status" value="1"/>
</dbReference>
<dbReference type="HAMAP" id="MF_02007">
    <property type="entry name" value="Tyr_tRNA_synth_type2"/>
    <property type="match status" value="1"/>
</dbReference>
<keyword evidence="8 10" id="KW-0030">Aminoacyl-tRNA synthetase</keyword>
<dbReference type="InterPro" id="IPR054608">
    <property type="entry name" value="SYY-like_C"/>
</dbReference>
<dbReference type="NCBIfam" id="TIGR00234">
    <property type="entry name" value="tyrS"/>
    <property type="match status" value="1"/>
</dbReference>
<dbReference type="FunFam" id="3.40.50.620:FF:000061">
    <property type="entry name" value="Tyrosine--tRNA ligase"/>
    <property type="match status" value="1"/>
</dbReference>
<dbReference type="InterPro" id="IPR024108">
    <property type="entry name" value="Tyr-tRNA-ligase_bac_2"/>
</dbReference>
<evidence type="ECO:0000256" key="1">
    <source>
        <dbReference type="ARBA" id="ARBA00011738"/>
    </source>
</evidence>
<keyword evidence="5 10" id="KW-0067">ATP-binding</keyword>
<comment type="catalytic activity">
    <reaction evidence="9 10">
        <text>tRNA(Tyr) + L-tyrosine + ATP = L-tyrosyl-tRNA(Tyr) + AMP + diphosphate + H(+)</text>
        <dbReference type="Rhea" id="RHEA:10220"/>
        <dbReference type="Rhea" id="RHEA-COMP:9706"/>
        <dbReference type="Rhea" id="RHEA-COMP:9707"/>
        <dbReference type="ChEBI" id="CHEBI:15378"/>
        <dbReference type="ChEBI" id="CHEBI:30616"/>
        <dbReference type="ChEBI" id="CHEBI:33019"/>
        <dbReference type="ChEBI" id="CHEBI:58315"/>
        <dbReference type="ChEBI" id="CHEBI:78442"/>
        <dbReference type="ChEBI" id="CHEBI:78536"/>
        <dbReference type="ChEBI" id="CHEBI:456215"/>
        <dbReference type="EC" id="6.1.1.1"/>
    </reaction>
</comment>
<evidence type="ECO:0000256" key="4">
    <source>
        <dbReference type="ARBA" id="ARBA00022741"/>
    </source>
</evidence>
<feature type="short sequence motif" description="'KMSKS' region" evidence="10">
    <location>
        <begin position="232"/>
        <end position="236"/>
    </location>
</feature>
<dbReference type="SUPFAM" id="SSF52374">
    <property type="entry name" value="Nucleotidylyl transferase"/>
    <property type="match status" value="1"/>
</dbReference>
<dbReference type="Gene3D" id="3.40.50.620">
    <property type="entry name" value="HUPs"/>
    <property type="match status" value="1"/>
</dbReference>
<dbReference type="InterPro" id="IPR002305">
    <property type="entry name" value="aa-tRNA-synth_Ic"/>
</dbReference>
<dbReference type="InterPro" id="IPR036986">
    <property type="entry name" value="S4_RNA-bd_sf"/>
</dbReference>
<dbReference type="Pfam" id="PF00579">
    <property type="entry name" value="tRNA-synt_1b"/>
    <property type="match status" value="1"/>
</dbReference>
<reference evidence="13" key="1">
    <citation type="journal article" date="2020" name="mSystems">
        <title>Genome- and Community-Level Interaction Insights into Carbon Utilization and Element Cycling Functions of Hydrothermarchaeota in Hydrothermal Sediment.</title>
        <authorList>
            <person name="Zhou Z."/>
            <person name="Liu Y."/>
            <person name="Xu W."/>
            <person name="Pan J."/>
            <person name="Luo Z.H."/>
            <person name="Li M."/>
        </authorList>
    </citation>
    <scope>NUCLEOTIDE SEQUENCE [LARGE SCALE GENOMIC DNA]</scope>
    <source>
        <strain evidence="13">SpSt-1181</strain>
    </source>
</reference>
<keyword evidence="3 10" id="KW-0436">Ligase</keyword>
<sequence length="406" mass="46136">MTFAPTREQMDLIVKNTVEVISEEELERKLEKSRTTGRPLKVKLGADPSRPDLHLGHSVVLRKLRDFQDLGHEAILIIGDFTAMIGDPSGKSKTRPQLSAEEARDNGKTYFEQASKILDPSKTTICYNSEWLGGMTFSDVIRLSSHYTVARMLERDDFERRYQSREPISIHEFLYPLAQGMDSVHLKNDIELGGTDQKFNLLVGRDLQREYDIEPQVCITMPLLVGTFGEEKMSKSLGNAISFTDSPEDMYGRTLSIPDILIDTYHSLLIPADNTPAEDFEKLVEENPREAKRILAREIVAFYHSPELARQAEDHFDRVFVQKKAPQNIEEVAFNDDSIPLVDLLIRLDAVSSKSEARRLIQQNAVQVDDEKVSDIDHEVILGTTPSLIKAGKRKFFKVVKKNDFD</sequence>
<dbReference type="InterPro" id="IPR024088">
    <property type="entry name" value="Tyr-tRNA-ligase_bac-type"/>
</dbReference>
<proteinExistence type="inferred from homology"/>
<comment type="function">
    <text evidence="10">Catalyzes the attachment of tyrosine to tRNA(Tyr) in a two-step reaction: tyrosine is first activated by ATP to form Tyr-AMP and then transferred to the acceptor end of tRNA(Tyr).</text>
</comment>
<evidence type="ECO:0000256" key="10">
    <source>
        <dbReference type="HAMAP-Rule" id="MF_02007"/>
    </source>
</evidence>
<keyword evidence="7 10" id="KW-0648">Protein biosynthesis</keyword>
<dbReference type="PRINTS" id="PR01040">
    <property type="entry name" value="TRNASYNTHTYR"/>
</dbReference>
<name>A0A831SSZ8_PROAE</name>
<organism evidence="13">
    <name type="scientific">Prosthecochloris aestuarii</name>
    <dbReference type="NCBI Taxonomy" id="1102"/>
    <lineage>
        <taxon>Bacteria</taxon>
        <taxon>Pseudomonadati</taxon>
        <taxon>Chlorobiota</taxon>
        <taxon>Chlorobiia</taxon>
        <taxon>Chlorobiales</taxon>
        <taxon>Chlorobiaceae</taxon>
        <taxon>Prosthecochloris</taxon>
    </lineage>
</organism>
<feature type="domain" description="Tyrosine--tRNA ligase SYY-like C-terminal" evidence="12">
    <location>
        <begin position="326"/>
        <end position="397"/>
    </location>
</feature>
<feature type="binding site" evidence="10">
    <location>
        <position position="235"/>
    </location>
    <ligand>
        <name>ATP</name>
        <dbReference type="ChEBI" id="CHEBI:30616"/>
    </ligand>
</feature>
<dbReference type="InterPro" id="IPR002307">
    <property type="entry name" value="Tyr-tRNA-ligase"/>
</dbReference>
<comment type="subcellular location">
    <subcellularLocation>
        <location evidence="10">Cytoplasm</location>
    </subcellularLocation>
</comment>
<evidence type="ECO:0000256" key="2">
    <source>
        <dbReference type="ARBA" id="ARBA00022490"/>
    </source>
</evidence>
<dbReference type="Gene3D" id="3.10.290.10">
    <property type="entry name" value="RNA-binding S4 domain"/>
    <property type="match status" value="1"/>
</dbReference>
<dbReference type="CDD" id="cd00805">
    <property type="entry name" value="TyrRS_core"/>
    <property type="match status" value="1"/>
</dbReference>
<evidence type="ECO:0000256" key="5">
    <source>
        <dbReference type="ARBA" id="ARBA00022840"/>
    </source>
</evidence>
<keyword evidence="6 11" id="KW-0694">RNA-binding</keyword>
<evidence type="ECO:0000313" key="13">
    <source>
        <dbReference type="EMBL" id="HED30538.1"/>
    </source>
</evidence>
<gene>
    <name evidence="10" type="primary">tyrS</name>
    <name evidence="13" type="ORF">ENN50_02365</name>
</gene>
<dbReference type="InterPro" id="IPR014729">
    <property type="entry name" value="Rossmann-like_a/b/a_fold"/>
</dbReference>
<feature type="short sequence motif" description="'HIGH' region" evidence="10">
    <location>
        <begin position="48"/>
        <end position="57"/>
    </location>
</feature>
<evidence type="ECO:0000256" key="6">
    <source>
        <dbReference type="ARBA" id="ARBA00022884"/>
    </source>
</evidence>
<evidence type="ECO:0000256" key="11">
    <source>
        <dbReference type="PROSITE-ProRule" id="PRU00182"/>
    </source>
</evidence>
<comment type="similarity">
    <text evidence="10">Belongs to the class-I aminoacyl-tRNA synthetase family. TyrS type 2 subfamily.</text>
</comment>
<dbReference type="GO" id="GO:0004831">
    <property type="term" value="F:tyrosine-tRNA ligase activity"/>
    <property type="evidence" value="ECO:0007669"/>
    <property type="project" value="UniProtKB-UniRule"/>
</dbReference>
<evidence type="ECO:0000256" key="9">
    <source>
        <dbReference type="ARBA" id="ARBA00048248"/>
    </source>
</evidence>
<keyword evidence="2 10" id="KW-0963">Cytoplasm</keyword>
<dbReference type="Gene3D" id="1.10.240.10">
    <property type="entry name" value="Tyrosyl-Transfer RNA Synthetase"/>
    <property type="match status" value="1"/>
</dbReference>
<dbReference type="GO" id="GO:0005524">
    <property type="term" value="F:ATP binding"/>
    <property type="evidence" value="ECO:0007669"/>
    <property type="project" value="UniProtKB-UniRule"/>
</dbReference>
<accession>A0A831SSZ8</accession>
<dbReference type="PANTHER" id="PTHR11766:SF1">
    <property type="entry name" value="TYROSINE--TRNA LIGASE"/>
    <property type="match status" value="1"/>
</dbReference>
<dbReference type="Proteomes" id="UP000886335">
    <property type="component" value="Unassembled WGS sequence"/>
</dbReference>
<dbReference type="GO" id="GO:0003723">
    <property type="term" value="F:RNA binding"/>
    <property type="evidence" value="ECO:0007669"/>
    <property type="project" value="UniProtKB-KW"/>
</dbReference>